<feature type="region of interest" description="Disordered" evidence="2">
    <location>
        <begin position="91"/>
        <end position="119"/>
    </location>
</feature>
<feature type="coiled-coil region" evidence="1">
    <location>
        <begin position="349"/>
        <end position="459"/>
    </location>
</feature>
<feature type="compositionally biased region" description="Low complexity" evidence="2">
    <location>
        <begin position="8"/>
        <end position="18"/>
    </location>
</feature>
<comment type="caution">
    <text evidence="3">The sequence shown here is derived from an EMBL/GenBank/DDBJ whole genome shotgun (WGS) entry which is preliminary data.</text>
</comment>
<dbReference type="AlphaFoldDB" id="A0A2T6ZS87"/>
<keyword evidence="4" id="KW-1185">Reference proteome</keyword>
<reference evidence="3 4" key="1">
    <citation type="submission" date="2017-04" db="EMBL/GenBank/DDBJ databases">
        <title>Draft genome sequence of Tuber borchii Vittad., a whitish edible truffle.</title>
        <authorList>
            <consortium name="DOE Joint Genome Institute"/>
            <person name="Murat C."/>
            <person name="Kuo A."/>
            <person name="Barry K.W."/>
            <person name="Clum A."/>
            <person name="Dockter R.B."/>
            <person name="Fauchery L."/>
            <person name="Iotti M."/>
            <person name="Kohler A."/>
            <person name="Labutti K."/>
            <person name="Lindquist E.A."/>
            <person name="Lipzen A."/>
            <person name="Ohm R.A."/>
            <person name="Wang M."/>
            <person name="Grigoriev I.V."/>
            <person name="Zambonelli A."/>
            <person name="Martin F.M."/>
        </authorList>
    </citation>
    <scope>NUCLEOTIDE SEQUENCE [LARGE SCALE GENOMIC DNA]</scope>
    <source>
        <strain evidence="3 4">Tbo3840</strain>
    </source>
</reference>
<evidence type="ECO:0000256" key="2">
    <source>
        <dbReference type="SAM" id="MobiDB-lite"/>
    </source>
</evidence>
<evidence type="ECO:0000313" key="4">
    <source>
        <dbReference type="Proteomes" id="UP000244722"/>
    </source>
</evidence>
<feature type="compositionally biased region" description="Low complexity" evidence="2">
    <location>
        <begin position="62"/>
        <end position="75"/>
    </location>
</feature>
<dbReference type="EMBL" id="NESQ01000122">
    <property type="protein sequence ID" value="PUU78348.1"/>
    <property type="molecule type" value="Genomic_DNA"/>
</dbReference>
<name>A0A2T6ZS87_TUBBO</name>
<feature type="region of interest" description="Disordered" evidence="2">
    <location>
        <begin position="1"/>
        <end position="75"/>
    </location>
</feature>
<proteinExistence type="predicted"/>
<protein>
    <submittedName>
        <fullName evidence="3">Uncharacterized protein</fullName>
    </submittedName>
</protein>
<evidence type="ECO:0000313" key="3">
    <source>
        <dbReference type="EMBL" id="PUU78348.1"/>
    </source>
</evidence>
<keyword evidence="1" id="KW-0175">Coiled coil</keyword>
<sequence>MSALSNVTTAGRASAASTAREKTISPRPPSAARRPISAAARGTTGISPLFSQPSTSTLSLRATGSSGTLSASSATSSMALEALKVKVSDLEDKKQEPLEQLSKVGSHPTTNGHTRADTEELESELADLNTRITIIQEAVKLIVRLLRESLQPWPGNLGQRMKDTNDNMIVRRAKELKTLDDGLGAKEKALLPQINTLKTSFEPLQALHDEKARNTPSLIEKDVHESSKVASEKNTEVLESRQNEIGVLGSVIEVLKEEFDKAALGSEASEEAIRELQERHAVELAEAANVKTVVENAEAKFKKRFKSTQSSYKRVLRFCLLNFKKGNLLLKVLEEDLVQKSEAAKLESAEALETTQKEAAEEIEAGKKENEAQRKQIEFSIEVLKKEASGAVESKDKQWESKIDQLMKANLEQINNLIAQLHTANEEIQEASPQMELVKQQSEAEIKSAQEQVKEEVAALQSTLDPLNKR</sequence>
<evidence type="ECO:0000256" key="1">
    <source>
        <dbReference type="SAM" id="Coils"/>
    </source>
</evidence>
<dbReference type="OrthoDB" id="2289094at2759"/>
<feature type="compositionally biased region" description="Polar residues" evidence="2">
    <location>
        <begin position="44"/>
        <end position="60"/>
    </location>
</feature>
<gene>
    <name evidence="3" type="ORF">B9Z19DRAFT_1126940</name>
</gene>
<dbReference type="STRING" id="42251.A0A2T6ZS87"/>
<dbReference type="Proteomes" id="UP000244722">
    <property type="component" value="Unassembled WGS sequence"/>
</dbReference>
<accession>A0A2T6ZS87</accession>
<feature type="compositionally biased region" description="Low complexity" evidence="2">
    <location>
        <begin position="30"/>
        <end position="41"/>
    </location>
</feature>
<organism evidence="3 4">
    <name type="scientific">Tuber borchii</name>
    <name type="common">White truffle</name>
    <dbReference type="NCBI Taxonomy" id="42251"/>
    <lineage>
        <taxon>Eukaryota</taxon>
        <taxon>Fungi</taxon>
        <taxon>Dikarya</taxon>
        <taxon>Ascomycota</taxon>
        <taxon>Pezizomycotina</taxon>
        <taxon>Pezizomycetes</taxon>
        <taxon>Pezizales</taxon>
        <taxon>Tuberaceae</taxon>
        <taxon>Tuber</taxon>
    </lineage>
</organism>